<dbReference type="PATRIC" id="fig|1237149.3.peg.1811"/>
<evidence type="ECO:0000256" key="2">
    <source>
        <dbReference type="ARBA" id="ARBA00022448"/>
    </source>
</evidence>
<dbReference type="PANTHER" id="PTHR43298">
    <property type="entry name" value="MULTIDRUG RESISTANCE PROTEIN NORM-RELATED"/>
    <property type="match status" value="1"/>
</dbReference>
<comment type="subcellular location">
    <subcellularLocation>
        <location evidence="1">Cell membrane</location>
        <topology evidence="1">Multi-pass membrane protein</topology>
    </subcellularLocation>
</comment>
<keyword evidence="8 10" id="KW-0472">Membrane</keyword>
<dbReference type="GO" id="GO:0015297">
    <property type="term" value="F:antiporter activity"/>
    <property type="evidence" value="ECO:0007669"/>
    <property type="project" value="UniProtKB-KW"/>
</dbReference>
<comment type="caution">
    <text evidence="11">The sequence shown here is derived from an EMBL/GenBank/DDBJ whole genome shotgun (WGS) entry which is preliminary data.</text>
</comment>
<accession>L8JTF9</accession>
<evidence type="ECO:0000256" key="8">
    <source>
        <dbReference type="ARBA" id="ARBA00023136"/>
    </source>
</evidence>
<dbReference type="GO" id="GO:0005886">
    <property type="term" value="C:plasma membrane"/>
    <property type="evidence" value="ECO:0007669"/>
    <property type="project" value="UniProtKB-SubCell"/>
</dbReference>
<dbReference type="CDD" id="cd13131">
    <property type="entry name" value="MATE_NorM_like"/>
    <property type="match status" value="1"/>
</dbReference>
<evidence type="ECO:0000256" key="6">
    <source>
        <dbReference type="ARBA" id="ARBA00022989"/>
    </source>
</evidence>
<dbReference type="InterPro" id="IPR002528">
    <property type="entry name" value="MATE_fam"/>
</dbReference>
<dbReference type="InterPro" id="IPR050222">
    <property type="entry name" value="MATE_MdtK"/>
</dbReference>
<feature type="transmembrane region" description="Helical" evidence="10">
    <location>
        <begin position="95"/>
        <end position="117"/>
    </location>
</feature>
<dbReference type="EMBL" id="AMZN01000027">
    <property type="protein sequence ID" value="ELR72115.1"/>
    <property type="molecule type" value="Genomic_DNA"/>
</dbReference>
<dbReference type="STRING" id="1237149.C900_01857"/>
<proteinExistence type="predicted"/>
<keyword evidence="2" id="KW-0813">Transport</keyword>
<evidence type="ECO:0000256" key="1">
    <source>
        <dbReference type="ARBA" id="ARBA00004651"/>
    </source>
</evidence>
<keyword evidence="12" id="KW-1185">Reference proteome</keyword>
<keyword evidence="5 10" id="KW-0812">Transmembrane</keyword>
<feature type="transmembrane region" description="Helical" evidence="10">
    <location>
        <begin position="285"/>
        <end position="306"/>
    </location>
</feature>
<dbReference type="GO" id="GO:0042910">
    <property type="term" value="F:xenobiotic transmembrane transporter activity"/>
    <property type="evidence" value="ECO:0007669"/>
    <property type="project" value="InterPro"/>
</dbReference>
<feature type="transmembrane region" description="Helical" evidence="10">
    <location>
        <begin position="167"/>
        <end position="188"/>
    </location>
</feature>
<dbReference type="eggNOG" id="COG0534">
    <property type="taxonomic scope" value="Bacteria"/>
</dbReference>
<evidence type="ECO:0000256" key="10">
    <source>
        <dbReference type="SAM" id="Phobius"/>
    </source>
</evidence>
<gene>
    <name evidence="11" type="ORF">C900_01857</name>
</gene>
<protein>
    <recommendedName>
        <fullName evidence="9">Multidrug-efflux transporter</fullName>
    </recommendedName>
</protein>
<feature type="transmembrane region" description="Helical" evidence="10">
    <location>
        <begin position="318"/>
        <end position="341"/>
    </location>
</feature>
<feature type="transmembrane region" description="Helical" evidence="10">
    <location>
        <begin position="200"/>
        <end position="220"/>
    </location>
</feature>
<dbReference type="GO" id="GO:0006811">
    <property type="term" value="P:monoatomic ion transport"/>
    <property type="evidence" value="ECO:0007669"/>
    <property type="project" value="UniProtKB-KW"/>
</dbReference>
<dbReference type="NCBIfam" id="TIGR00797">
    <property type="entry name" value="matE"/>
    <property type="match status" value="1"/>
</dbReference>
<sequence>MIHFIFMTKQNYIEHLKNNFFLAYPVMLSQLGHMMVNVADSLMVGQLGALPLAGASLANVIFHLLLMFGIGVSYAITPLVAAADGARDTNKSTELLKHAILINTLAGVFLFTVVSIGGQGLYYLNQPKDVVEKALPYLNIITLSMIPLMLFQTFRQFAEGLSLTRQAMIIVIGSNIINVALNYIFIYGKLGLEPMGLNGAGWASFIARVILALWMALYIYKGKSFIPYRKGFAIGRYSKLLIRKILSLGLPAGFQFIFEVGAFGFAVIMIGWIGTEALAAHQIAINLASISYMMASGLSAAATIRVGNQLGVKDIPSLRAAAFTIYGMVVAFMAVCAAAFITGRYFLPSLYIDDNQVIQTASSLLIIAGFFQISDGVQVVSLGALRGLADVKIPTALTFIAYWVLALPMGYFLGFELEMGAQGVWYGLLIGLSIVAVVMFWRFNHLTKQLLVKHHL</sequence>
<keyword evidence="7" id="KW-0406">Ion transport</keyword>
<keyword evidence="4" id="KW-1003">Cell membrane</keyword>
<feature type="transmembrane region" description="Helical" evidence="10">
    <location>
        <begin position="361"/>
        <end position="385"/>
    </location>
</feature>
<dbReference type="Pfam" id="PF01554">
    <property type="entry name" value="MatE"/>
    <property type="match status" value="2"/>
</dbReference>
<reference evidence="11 12" key="1">
    <citation type="submission" date="2012-12" db="EMBL/GenBank/DDBJ databases">
        <title>Genome assembly of Fulvivirga imtechensis AK7.</title>
        <authorList>
            <person name="Nupur N."/>
            <person name="Khatri I."/>
            <person name="Kumar R."/>
            <person name="Subramanian S."/>
            <person name="Pinnaka A."/>
        </authorList>
    </citation>
    <scope>NUCLEOTIDE SEQUENCE [LARGE SCALE GENOMIC DNA]</scope>
    <source>
        <strain evidence="11 12">AK7</strain>
    </source>
</reference>
<evidence type="ECO:0000256" key="5">
    <source>
        <dbReference type="ARBA" id="ARBA00022692"/>
    </source>
</evidence>
<feature type="transmembrane region" description="Helical" evidence="10">
    <location>
        <begin position="423"/>
        <end position="443"/>
    </location>
</feature>
<dbReference type="Proteomes" id="UP000011135">
    <property type="component" value="Unassembled WGS sequence"/>
</dbReference>
<feature type="transmembrane region" description="Helical" evidence="10">
    <location>
        <begin position="21"/>
        <end position="40"/>
    </location>
</feature>
<evidence type="ECO:0000256" key="3">
    <source>
        <dbReference type="ARBA" id="ARBA00022449"/>
    </source>
</evidence>
<dbReference type="InterPro" id="IPR048279">
    <property type="entry name" value="MdtK-like"/>
</dbReference>
<dbReference type="PANTHER" id="PTHR43298:SF2">
    <property type="entry name" value="FMN_FAD EXPORTER YEEO-RELATED"/>
    <property type="match status" value="1"/>
</dbReference>
<dbReference type="PIRSF" id="PIRSF006603">
    <property type="entry name" value="DinF"/>
    <property type="match status" value="1"/>
</dbReference>
<evidence type="ECO:0000313" key="12">
    <source>
        <dbReference type="Proteomes" id="UP000011135"/>
    </source>
</evidence>
<feature type="transmembrane region" description="Helical" evidence="10">
    <location>
        <begin position="245"/>
        <end position="273"/>
    </location>
</feature>
<evidence type="ECO:0000256" key="7">
    <source>
        <dbReference type="ARBA" id="ARBA00023065"/>
    </source>
</evidence>
<keyword evidence="6 10" id="KW-1133">Transmembrane helix</keyword>
<keyword evidence="3" id="KW-0050">Antiport</keyword>
<evidence type="ECO:0000256" key="9">
    <source>
        <dbReference type="ARBA" id="ARBA00031636"/>
    </source>
</evidence>
<dbReference type="AlphaFoldDB" id="L8JTF9"/>
<feature type="transmembrane region" description="Helical" evidence="10">
    <location>
        <begin position="397"/>
        <end position="417"/>
    </location>
</feature>
<feature type="transmembrane region" description="Helical" evidence="10">
    <location>
        <begin position="60"/>
        <end position="83"/>
    </location>
</feature>
<feature type="transmembrane region" description="Helical" evidence="10">
    <location>
        <begin position="137"/>
        <end position="155"/>
    </location>
</feature>
<organism evidence="11 12">
    <name type="scientific">Fulvivirga imtechensis AK7</name>
    <dbReference type="NCBI Taxonomy" id="1237149"/>
    <lineage>
        <taxon>Bacteria</taxon>
        <taxon>Pseudomonadati</taxon>
        <taxon>Bacteroidota</taxon>
        <taxon>Cytophagia</taxon>
        <taxon>Cytophagales</taxon>
        <taxon>Fulvivirgaceae</taxon>
        <taxon>Fulvivirga</taxon>
    </lineage>
</organism>
<evidence type="ECO:0000313" key="11">
    <source>
        <dbReference type="EMBL" id="ELR72115.1"/>
    </source>
</evidence>
<name>L8JTF9_9BACT</name>
<evidence type="ECO:0000256" key="4">
    <source>
        <dbReference type="ARBA" id="ARBA00022475"/>
    </source>
</evidence>